<name>A0A2K1JJ14_PHYPA</name>
<dbReference type="SUPFAM" id="SSF52540">
    <property type="entry name" value="P-loop containing nucleoside triphosphate hydrolases"/>
    <property type="match status" value="1"/>
</dbReference>
<reference evidence="1 3" key="2">
    <citation type="journal article" date="2018" name="Plant J.">
        <title>The Physcomitrella patens chromosome-scale assembly reveals moss genome structure and evolution.</title>
        <authorList>
            <person name="Lang D."/>
            <person name="Ullrich K.K."/>
            <person name="Murat F."/>
            <person name="Fuchs J."/>
            <person name="Jenkins J."/>
            <person name="Haas F.B."/>
            <person name="Piednoel M."/>
            <person name="Gundlach H."/>
            <person name="Van Bel M."/>
            <person name="Meyberg R."/>
            <person name="Vives C."/>
            <person name="Morata J."/>
            <person name="Symeonidi A."/>
            <person name="Hiss M."/>
            <person name="Muchero W."/>
            <person name="Kamisugi Y."/>
            <person name="Saleh O."/>
            <person name="Blanc G."/>
            <person name="Decker E.L."/>
            <person name="van Gessel N."/>
            <person name="Grimwood J."/>
            <person name="Hayes R.D."/>
            <person name="Graham S.W."/>
            <person name="Gunter L.E."/>
            <person name="McDaniel S.F."/>
            <person name="Hoernstein S.N.W."/>
            <person name="Larsson A."/>
            <person name="Li F.W."/>
            <person name="Perroud P.F."/>
            <person name="Phillips J."/>
            <person name="Ranjan P."/>
            <person name="Rokshar D.S."/>
            <person name="Rothfels C.J."/>
            <person name="Schneider L."/>
            <person name="Shu S."/>
            <person name="Stevenson D.W."/>
            <person name="Thummler F."/>
            <person name="Tillich M."/>
            <person name="Villarreal Aguilar J.C."/>
            <person name="Widiez T."/>
            <person name="Wong G.K."/>
            <person name="Wymore A."/>
            <person name="Zhang Y."/>
            <person name="Zimmer A.D."/>
            <person name="Quatrano R.S."/>
            <person name="Mayer K.F.X."/>
            <person name="Goodstein D."/>
            <person name="Casacuberta J.M."/>
            <person name="Vandepoele K."/>
            <person name="Reski R."/>
            <person name="Cuming A.C."/>
            <person name="Tuskan G.A."/>
            <person name="Maumus F."/>
            <person name="Salse J."/>
            <person name="Schmutz J."/>
            <person name="Rensing S.A."/>
        </authorList>
    </citation>
    <scope>NUCLEOTIDE SEQUENCE [LARGE SCALE GENOMIC DNA]</scope>
    <source>
        <strain evidence="2 3">cv. Gransden 2004</strain>
    </source>
</reference>
<evidence type="ECO:0000313" key="2">
    <source>
        <dbReference type="EnsemblPlants" id="Pp3c14_23610V3.1"/>
    </source>
</evidence>
<dbReference type="AlphaFoldDB" id="A0A2K1JJ14"/>
<dbReference type="Proteomes" id="UP000006727">
    <property type="component" value="Chromosome 14"/>
</dbReference>
<dbReference type="STRING" id="3218.A0A2K1JJ14"/>
<dbReference type="InParanoid" id="A0A2K1JJ14"/>
<accession>A0A2K1JJ14</accession>
<reference evidence="1 3" key="1">
    <citation type="journal article" date="2008" name="Science">
        <title>The Physcomitrella genome reveals evolutionary insights into the conquest of land by plants.</title>
        <authorList>
            <person name="Rensing S."/>
            <person name="Lang D."/>
            <person name="Zimmer A."/>
            <person name="Terry A."/>
            <person name="Salamov A."/>
            <person name="Shapiro H."/>
            <person name="Nishiyama T."/>
            <person name="Perroud P.-F."/>
            <person name="Lindquist E."/>
            <person name="Kamisugi Y."/>
            <person name="Tanahashi T."/>
            <person name="Sakakibara K."/>
            <person name="Fujita T."/>
            <person name="Oishi K."/>
            <person name="Shin-I T."/>
            <person name="Kuroki Y."/>
            <person name="Toyoda A."/>
            <person name="Suzuki Y."/>
            <person name="Hashimoto A."/>
            <person name="Yamaguchi K."/>
            <person name="Sugano A."/>
            <person name="Kohara Y."/>
            <person name="Fujiyama A."/>
            <person name="Anterola A."/>
            <person name="Aoki S."/>
            <person name="Ashton N."/>
            <person name="Barbazuk W.B."/>
            <person name="Barker E."/>
            <person name="Bennetzen J."/>
            <person name="Bezanilla M."/>
            <person name="Blankenship R."/>
            <person name="Cho S.H."/>
            <person name="Dutcher S."/>
            <person name="Estelle M."/>
            <person name="Fawcett J.A."/>
            <person name="Gundlach H."/>
            <person name="Hanada K."/>
            <person name="Heyl A."/>
            <person name="Hicks K.A."/>
            <person name="Hugh J."/>
            <person name="Lohr M."/>
            <person name="Mayer K."/>
            <person name="Melkozernov A."/>
            <person name="Murata T."/>
            <person name="Nelson D."/>
            <person name="Pils B."/>
            <person name="Prigge M."/>
            <person name="Reiss B."/>
            <person name="Renner T."/>
            <person name="Rombauts S."/>
            <person name="Rushton P."/>
            <person name="Sanderfoot A."/>
            <person name="Schween G."/>
            <person name="Shiu S.-H."/>
            <person name="Stueber K."/>
            <person name="Theodoulou F.L."/>
            <person name="Tu H."/>
            <person name="Van de Peer Y."/>
            <person name="Verrier P.J."/>
            <person name="Waters E."/>
            <person name="Wood A."/>
            <person name="Yang L."/>
            <person name="Cove D."/>
            <person name="Cuming A."/>
            <person name="Hasebe M."/>
            <person name="Lucas S."/>
            <person name="Mishler D.B."/>
            <person name="Reski R."/>
            <person name="Grigoriev I."/>
            <person name="Quatrano R.S."/>
            <person name="Boore J.L."/>
        </authorList>
    </citation>
    <scope>NUCLEOTIDE SEQUENCE [LARGE SCALE GENOMIC DNA]</scope>
    <source>
        <strain evidence="2 3">cv. Gransden 2004</strain>
    </source>
</reference>
<organism evidence="1">
    <name type="scientific">Physcomitrium patens</name>
    <name type="common">Spreading-leaved earth moss</name>
    <name type="synonym">Physcomitrella patens</name>
    <dbReference type="NCBI Taxonomy" id="3218"/>
    <lineage>
        <taxon>Eukaryota</taxon>
        <taxon>Viridiplantae</taxon>
        <taxon>Streptophyta</taxon>
        <taxon>Embryophyta</taxon>
        <taxon>Bryophyta</taxon>
        <taxon>Bryophytina</taxon>
        <taxon>Bryopsida</taxon>
        <taxon>Funariidae</taxon>
        <taxon>Funariales</taxon>
        <taxon>Funariaceae</taxon>
        <taxon>Physcomitrium</taxon>
    </lineage>
</organism>
<dbReference type="PANTHER" id="PTHR10492">
    <property type="match status" value="1"/>
</dbReference>
<reference evidence="2" key="3">
    <citation type="submission" date="2020-12" db="UniProtKB">
        <authorList>
            <consortium name="EnsemblPlants"/>
        </authorList>
    </citation>
    <scope>IDENTIFICATION</scope>
</reference>
<evidence type="ECO:0000313" key="3">
    <source>
        <dbReference type="Proteomes" id="UP000006727"/>
    </source>
</evidence>
<dbReference type="PaxDb" id="3218-PP1S69_48V6.1"/>
<keyword evidence="3" id="KW-1185">Reference proteome</keyword>
<evidence type="ECO:0000313" key="1">
    <source>
        <dbReference type="EMBL" id="PNR41544.1"/>
    </source>
</evidence>
<protein>
    <submittedName>
        <fullName evidence="1 2">Uncharacterized protein</fullName>
    </submittedName>
</protein>
<dbReference type="EnsemblPlants" id="Pp3c14_23610V3.1">
    <property type="protein sequence ID" value="Pp3c14_23610V3.1"/>
    <property type="gene ID" value="Pp3c14_23610"/>
</dbReference>
<proteinExistence type="predicted"/>
<gene>
    <name evidence="1" type="ORF">PHYPA_018947</name>
</gene>
<dbReference type="EMBL" id="ABEU02000014">
    <property type="protein sequence ID" value="PNR41544.1"/>
    <property type="molecule type" value="Genomic_DNA"/>
</dbReference>
<sequence length="203" mass="23545">MLKAAKIFIWNKALMTNKVAFEAMDRLLCDIININQSFGEYFFCIGQGLLINFLRVGTPIIVSQNIAREIGNETQLIIDAFTPYIITIEVLISIEVGKKVFISQINLESMNVELPFKLRQRRFPIKWEKGCFPRGAFLMTINKSQGQTVHILELYLPKPTFFHRQLYVALLHVKSKHGIIQLSNNTKLFKYTKNIIYGEIFER</sequence>
<dbReference type="InterPro" id="IPR027417">
    <property type="entry name" value="P-loop_NTPase"/>
</dbReference>
<dbReference type="Gramene" id="Pp3c14_23610V3.1">
    <property type="protein sequence ID" value="Pp3c14_23610V3.1"/>
    <property type="gene ID" value="Pp3c14_23610"/>
</dbReference>